<dbReference type="Pfam" id="PF13607">
    <property type="entry name" value="Succ_CoA_lig"/>
    <property type="match status" value="1"/>
</dbReference>
<sequence>MKDEILSPKSIAIVGASTNPNGIGSVILQNLISGGYEGEIYPINPKYKEILGKTSYPDVLAIEQELDQVCIAIPATAVEDVVGQCIEKEVKSIVIISSGFKETGSDGAEREERIKSKVKQAGIRLLGPNCLGYINNKEKINLTFARKNPGMGSTAFISQSGAFCAAILDMATADNFGFSHIVSIGNKADIYENELIEKFLNNPDVNALALYIEQFTDGKEYVSLVQSSKKPVVVVTPGSSQKAQEAITSHTGSLASSYDTVITAFRKSNTIMV</sequence>
<dbReference type="Gene3D" id="3.40.50.261">
    <property type="entry name" value="Succinyl-CoA synthetase domains"/>
    <property type="match status" value="1"/>
</dbReference>
<keyword evidence="1" id="KW-0436">Ligase</keyword>
<evidence type="ECO:0000313" key="5">
    <source>
        <dbReference type="EMBL" id="KUK76751.1"/>
    </source>
</evidence>
<dbReference type="PANTHER" id="PTHR43334:SF1">
    <property type="entry name" value="3-HYDROXYPROPIONATE--COA LIGASE [ADP-FORMING]"/>
    <property type="match status" value="1"/>
</dbReference>
<accession>A0A117LZY7</accession>
<comment type="caution">
    <text evidence="5">The sequence shown here is derived from an EMBL/GenBank/DDBJ whole genome shotgun (WGS) entry which is preliminary data.</text>
</comment>
<dbReference type="Pfam" id="PF13380">
    <property type="entry name" value="CoA_binding_2"/>
    <property type="match status" value="1"/>
</dbReference>
<dbReference type="InterPro" id="IPR003781">
    <property type="entry name" value="CoA-bd"/>
</dbReference>
<dbReference type="SUPFAM" id="SSF52210">
    <property type="entry name" value="Succinyl-CoA synthetase domains"/>
    <property type="match status" value="1"/>
</dbReference>
<evidence type="ECO:0000256" key="2">
    <source>
        <dbReference type="ARBA" id="ARBA00022741"/>
    </source>
</evidence>
<keyword evidence="3" id="KW-0067">ATP-binding</keyword>
<keyword evidence="2" id="KW-0547">Nucleotide-binding</keyword>
<evidence type="ECO:0000256" key="3">
    <source>
        <dbReference type="ARBA" id="ARBA00022840"/>
    </source>
</evidence>
<dbReference type="InterPro" id="IPR036291">
    <property type="entry name" value="NAD(P)-bd_dom_sf"/>
</dbReference>
<dbReference type="AlphaFoldDB" id="A0A117LZY7"/>
<dbReference type="Proteomes" id="UP000053904">
    <property type="component" value="Unassembled WGS sequence"/>
</dbReference>
<feature type="domain" description="CoA-binding" evidence="4">
    <location>
        <begin position="5"/>
        <end position="100"/>
    </location>
</feature>
<dbReference type="PANTHER" id="PTHR43334">
    <property type="entry name" value="ACETATE--COA LIGASE [ADP-FORMING]"/>
    <property type="match status" value="1"/>
</dbReference>
<dbReference type="GO" id="GO:0005524">
    <property type="term" value="F:ATP binding"/>
    <property type="evidence" value="ECO:0007669"/>
    <property type="project" value="UniProtKB-KW"/>
</dbReference>
<evidence type="ECO:0000256" key="1">
    <source>
        <dbReference type="ARBA" id="ARBA00022598"/>
    </source>
</evidence>
<organism evidence="5 6">
    <name type="scientific">candidate division WS6 bacterium 34_10</name>
    <dbReference type="NCBI Taxonomy" id="1641389"/>
    <lineage>
        <taxon>Bacteria</taxon>
        <taxon>Candidatus Dojkabacteria</taxon>
    </lineage>
</organism>
<dbReference type="SUPFAM" id="SSF51735">
    <property type="entry name" value="NAD(P)-binding Rossmann-fold domains"/>
    <property type="match status" value="1"/>
</dbReference>
<dbReference type="InterPro" id="IPR016102">
    <property type="entry name" value="Succinyl-CoA_synth-like"/>
</dbReference>
<gene>
    <name evidence="5" type="ORF">XD93_0735</name>
</gene>
<dbReference type="GO" id="GO:0016874">
    <property type="term" value="F:ligase activity"/>
    <property type="evidence" value="ECO:0007669"/>
    <property type="project" value="UniProtKB-KW"/>
</dbReference>
<dbReference type="SMART" id="SM00881">
    <property type="entry name" value="CoA_binding"/>
    <property type="match status" value="1"/>
</dbReference>
<feature type="non-terminal residue" evidence="5">
    <location>
        <position position="273"/>
    </location>
</feature>
<protein>
    <submittedName>
        <fullName evidence="5">Acetyl coenzyme A synthetase alpha domain-containing protein</fullName>
    </submittedName>
</protein>
<proteinExistence type="predicted"/>
<dbReference type="EMBL" id="LGGO01000108">
    <property type="protein sequence ID" value="KUK76751.1"/>
    <property type="molecule type" value="Genomic_DNA"/>
</dbReference>
<dbReference type="InterPro" id="IPR051538">
    <property type="entry name" value="Acyl-CoA_Synth/Transferase"/>
</dbReference>
<name>A0A117LZY7_9BACT</name>
<dbReference type="InterPro" id="IPR032875">
    <property type="entry name" value="Succ_CoA_lig_flav_dom"/>
</dbReference>
<reference evidence="6" key="1">
    <citation type="journal article" date="2015" name="MBio">
        <title>Genome-Resolved Metagenomic Analysis Reveals Roles for Candidate Phyla and Other Microbial Community Members in Biogeochemical Transformations in Oil Reservoirs.</title>
        <authorList>
            <person name="Hu P."/>
            <person name="Tom L."/>
            <person name="Singh A."/>
            <person name="Thomas B.C."/>
            <person name="Baker B.J."/>
            <person name="Piceno Y.M."/>
            <person name="Andersen G.L."/>
            <person name="Banfield J.F."/>
        </authorList>
    </citation>
    <scope>NUCLEOTIDE SEQUENCE [LARGE SCALE GENOMIC DNA]</scope>
</reference>
<evidence type="ECO:0000313" key="6">
    <source>
        <dbReference type="Proteomes" id="UP000053904"/>
    </source>
</evidence>
<dbReference type="Gene3D" id="3.40.50.720">
    <property type="entry name" value="NAD(P)-binding Rossmann-like Domain"/>
    <property type="match status" value="1"/>
</dbReference>
<evidence type="ECO:0000259" key="4">
    <source>
        <dbReference type="SMART" id="SM00881"/>
    </source>
</evidence>